<dbReference type="Proteomes" id="UP000190037">
    <property type="component" value="Unassembled WGS sequence"/>
</dbReference>
<dbReference type="AlphaFoldDB" id="A0A1T3P690"/>
<dbReference type="STRING" id="159449.B4N89_29940"/>
<proteinExistence type="predicted"/>
<gene>
    <name evidence="1" type="ORF">B4N89_29940</name>
</gene>
<reference evidence="1 2" key="1">
    <citation type="submission" date="2017-03" db="EMBL/GenBank/DDBJ databases">
        <title>Draft genome sequence of Streptomyces scabrisporus NF3, endophyte isolated from Amphipterygium adstringens.</title>
        <authorList>
            <person name="Vazquez M."/>
            <person name="Ceapa C.D."/>
            <person name="Rodriguez Luna D."/>
            <person name="Sanchez Esquivel S."/>
        </authorList>
    </citation>
    <scope>NUCLEOTIDE SEQUENCE [LARGE SCALE GENOMIC DNA]</scope>
    <source>
        <strain evidence="1 2">NF3</strain>
    </source>
</reference>
<evidence type="ECO:0000313" key="2">
    <source>
        <dbReference type="Proteomes" id="UP000190037"/>
    </source>
</evidence>
<keyword evidence="2" id="KW-1185">Reference proteome</keyword>
<dbReference type="EMBL" id="MWQN01000001">
    <property type="protein sequence ID" value="OPC84584.1"/>
    <property type="molecule type" value="Genomic_DNA"/>
</dbReference>
<organism evidence="1 2">
    <name type="scientific">Embleya scabrispora</name>
    <dbReference type="NCBI Taxonomy" id="159449"/>
    <lineage>
        <taxon>Bacteria</taxon>
        <taxon>Bacillati</taxon>
        <taxon>Actinomycetota</taxon>
        <taxon>Actinomycetes</taxon>
        <taxon>Kitasatosporales</taxon>
        <taxon>Streptomycetaceae</taxon>
        <taxon>Embleya</taxon>
    </lineage>
</organism>
<dbReference type="SUPFAM" id="SSF53800">
    <property type="entry name" value="Chelatase"/>
    <property type="match status" value="1"/>
</dbReference>
<sequence>MAERVAVVAVGGHESAHGAALPGLLGPEVTSVAVGRQTHRAVSALLGGGAERVCVVPMTLGRDAGLVGQTARTLRALPAAERSRVVLGRPFGAAGQLIGWLRAAAARVPARAAILVTAPAGEPDEDAELYRLARLVWQYGTHRIVEVALIGGDPDLGRALERCRVLGAARTVAIPASFVLPAVPGVAPLLSQATAAGILAARVGRALERFDTHPADGLVAADRCLLDEAPDHEAVSAAARFPVA</sequence>
<name>A0A1T3P690_9ACTN</name>
<evidence type="ECO:0008006" key="3">
    <source>
        <dbReference type="Google" id="ProtNLM"/>
    </source>
</evidence>
<evidence type="ECO:0000313" key="1">
    <source>
        <dbReference type="EMBL" id="OPC84584.1"/>
    </source>
</evidence>
<dbReference type="RefSeq" id="WP_078978881.1">
    <property type="nucleotide sequence ID" value="NZ_MWQN01000001.1"/>
</dbReference>
<comment type="caution">
    <text evidence="1">The sequence shown here is derived from an EMBL/GenBank/DDBJ whole genome shotgun (WGS) entry which is preliminary data.</text>
</comment>
<protein>
    <recommendedName>
        <fullName evidence="3">Cobalamin biosynthesis protein CbiX</fullName>
    </recommendedName>
</protein>
<accession>A0A1T3P690</accession>
<dbReference type="OrthoDB" id="4924750at2"/>